<comment type="subcellular location">
    <subcellularLocation>
        <location evidence="1">Cell membrane</location>
        <topology evidence="1">Multi-pass membrane protein</topology>
    </subcellularLocation>
</comment>
<feature type="transmembrane region" description="Helical" evidence="6">
    <location>
        <begin position="140"/>
        <end position="166"/>
    </location>
</feature>
<evidence type="ECO:0000256" key="4">
    <source>
        <dbReference type="ARBA" id="ARBA00022989"/>
    </source>
</evidence>
<keyword evidence="5 6" id="KW-0472">Membrane</keyword>
<dbReference type="EMBL" id="CP120682">
    <property type="protein sequence ID" value="WKN39858.1"/>
    <property type="molecule type" value="Genomic_DNA"/>
</dbReference>
<keyword evidence="4 6" id="KW-1133">Transmembrane helix</keyword>
<evidence type="ECO:0000256" key="1">
    <source>
        <dbReference type="ARBA" id="ARBA00004651"/>
    </source>
</evidence>
<dbReference type="PANTHER" id="PTHR30213">
    <property type="entry name" value="INNER MEMBRANE PROTEIN YHJD"/>
    <property type="match status" value="1"/>
</dbReference>
<evidence type="ECO:0000256" key="3">
    <source>
        <dbReference type="ARBA" id="ARBA00022692"/>
    </source>
</evidence>
<accession>A0AA49PYT4</accession>
<feature type="transmembrane region" description="Helical" evidence="6">
    <location>
        <begin position="218"/>
        <end position="239"/>
    </location>
</feature>
<reference evidence="7" key="1">
    <citation type="journal article" date="2023" name="Comput. Struct. Biotechnol. J.">
        <title>Discovery of a novel marine Bacteroidetes with a rich repertoire of carbohydrate-active enzymes.</title>
        <authorList>
            <person name="Chen B."/>
            <person name="Liu G."/>
            <person name="Chen Q."/>
            <person name="Wang H."/>
            <person name="Liu L."/>
            <person name="Tang K."/>
        </authorList>
    </citation>
    <scope>NUCLEOTIDE SEQUENCE</scope>
    <source>
        <strain evidence="7">TK19036</strain>
    </source>
</reference>
<evidence type="ECO:0000313" key="7">
    <source>
        <dbReference type="EMBL" id="WKN39858.1"/>
    </source>
</evidence>
<feature type="transmembrane region" description="Helical" evidence="6">
    <location>
        <begin position="259"/>
        <end position="278"/>
    </location>
</feature>
<name>A0AA49PYT4_9BACT</name>
<evidence type="ECO:0000256" key="2">
    <source>
        <dbReference type="ARBA" id="ARBA00022475"/>
    </source>
</evidence>
<evidence type="ECO:0000256" key="5">
    <source>
        <dbReference type="ARBA" id="ARBA00023136"/>
    </source>
</evidence>
<keyword evidence="3 6" id="KW-0812">Transmembrane</keyword>
<proteinExistence type="predicted"/>
<evidence type="ECO:0000256" key="6">
    <source>
        <dbReference type="SAM" id="Phobius"/>
    </source>
</evidence>
<dbReference type="PANTHER" id="PTHR30213:SF1">
    <property type="entry name" value="INNER MEMBRANE PROTEIN YHJD"/>
    <property type="match status" value="1"/>
</dbReference>
<sequence>MMRFFKDAWLLIRETTVKFQEQDAVVYAAAIAFFTVFSLPSVLIIIVQTLGTVLGKDAIRDQLATQVSGLIGATSAEEIVSIMQNRGWNSSSLFANIVSIVFLLISATVIFGFVQKALDSIWGVKPKPEKGFVKFLQDRLLSFSLIIILGFLLLVSLVIDTVLSVFRDFLNSIFTNEYTVYIIRGAGGLTSVVVISLIFALIFKFLPDAKVRWRDVTVGALVTGVLFSIGKYLISLLLANTRIASTYGAAGSLAGILVWVFYSSILVLIGAMFTRVYADNLGKRITPKKHSVRVVTREVEVDERGVVQEEVKKKD</sequence>
<dbReference type="AlphaFoldDB" id="A0AA49PYT4"/>
<protein>
    <submittedName>
        <fullName evidence="7">YihY/virulence factor BrkB family protein</fullName>
    </submittedName>
</protein>
<dbReference type="GO" id="GO:0005886">
    <property type="term" value="C:plasma membrane"/>
    <property type="evidence" value="ECO:0007669"/>
    <property type="project" value="UniProtKB-SubCell"/>
</dbReference>
<feature type="transmembrane region" description="Helical" evidence="6">
    <location>
        <begin position="93"/>
        <end position="114"/>
    </location>
</feature>
<feature type="transmembrane region" description="Helical" evidence="6">
    <location>
        <begin position="178"/>
        <end position="206"/>
    </location>
</feature>
<dbReference type="InterPro" id="IPR017039">
    <property type="entry name" value="Virul_fac_BrkB"/>
</dbReference>
<feature type="transmembrane region" description="Helical" evidence="6">
    <location>
        <begin position="24"/>
        <end position="47"/>
    </location>
</feature>
<keyword evidence="2" id="KW-1003">Cell membrane</keyword>
<organism evidence="7">
    <name type="scientific">Roseihalotalea indica</name>
    <dbReference type="NCBI Taxonomy" id="2867963"/>
    <lineage>
        <taxon>Bacteria</taxon>
        <taxon>Pseudomonadati</taxon>
        <taxon>Bacteroidota</taxon>
        <taxon>Cytophagia</taxon>
        <taxon>Cytophagales</taxon>
        <taxon>Catalimonadaceae</taxon>
        <taxon>Roseihalotalea</taxon>
    </lineage>
</organism>
<dbReference type="Pfam" id="PF03631">
    <property type="entry name" value="Virul_fac_BrkB"/>
    <property type="match status" value="1"/>
</dbReference>
<gene>
    <name evidence="7" type="ORF">K4G66_14275</name>
</gene>
<dbReference type="PIRSF" id="PIRSF035875">
    <property type="entry name" value="RNase_BN"/>
    <property type="match status" value="1"/>
</dbReference>
<reference evidence="7" key="2">
    <citation type="journal article" date="2024" name="Antonie Van Leeuwenhoek">
        <title>Roseihalotalea indica gen. nov., sp. nov., a halophilic Bacteroidetes from mesopelagic Southwest Indian Ocean with higher carbohydrate metabolic potential.</title>
        <authorList>
            <person name="Chen B."/>
            <person name="Zhang M."/>
            <person name="Lin D."/>
            <person name="Ye J."/>
            <person name="Tang K."/>
        </authorList>
    </citation>
    <scope>NUCLEOTIDE SEQUENCE</scope>
    <source>
        <strain evidence="7">TK19036</strain>
    </source>
</reference>